<sequence>KTLTHVDPEPEPRTPDQSRWSDRDETHPRIGTDSLSPCLMKRLSKKLSLLMTRIPRPPIRRDQLMLVNVIKKKKNRSAHGCARHREVKDLLSLLELEDEIIVLRAERTELDNAIEALRIERDEAIAHRDIAIRERSELAFRLLNL</sequence>
<evidence type="ECO:0000313" key="3">
    <source>
        <dbReference type="EMBL" id="KAJ5260705.1"/>
    </source>
</evidence>
<evidence type="ECO:0000313" key="4">
    <source>
        <dbReference type="Proteomes" id="UP001220256"/>
    </source>
</evidence>
<evidence type="ECO:0000256" key="1">
    <source>
        <dbReference type="SAM" id="Coils"/>
    </source>
</evidence>
<comment type="caution">
    <text evidence="3">The sequence shown here is derived from an EMBL/GenBank/DDBJ whole genome shotgun (WGS) entry which is preliminary data.</text>
</comment>
<feature type="compositionally biased region" description="Basic and acidic residues" evidence="2">
    <location>
        <begin position="1"/>
        <end position="30"/>
    </location>
</feature>
<dbReference type="Proteomes" id="UP001220256">
    <property type="component" value="Unassembled WGS sequence"/>
</dbReference>
<dbReference type="EMBL" id="JAPVEB010000007">
    <property type="protein sequence ID" value="KAJ5260705.1"/>
    <property type="molecule type" value="Genomic_DNA"/>
</dbReference>
<accession>A0ABQ8W996</accession>
<gene>
    <name evidence="3" type="ORF">N7505_009055</name>
</gene>
<name>A0ABQ8W996_PENCH</name>
<keyword evidence="4" id="KW-1185">Reference proteome</keyword>
<feature type="non-terminal residue" evidence="3">
    <location>
        <position position="1"/>
    </location>
</feature>
<evidence type="ECO:0000256" key="2">
    <source>
        <dbReference type="SAM" id="MobiDB-lite"/>
    </source>
</evidence>
<organism evidence="3 4">
    <name type="scientific">Penicillium chrysogenum</name>
    <name type="common">Penicillium notatum</name>
    <dbReference type="NCBI Taxonomy" id="5076"/>
    <lineage>
        <taxon>Eukaryota</taxon>
        <taxon>Fungi</taxon>
        <taxon>Dikarya</taxon>
        <taxon>Ascomycota</taxon>
        <taxon>Pezizomycotina</taxon>
        <taxon>Eurotiomycetes</taxon>
        <taxon>Eurotiomycetidae</taxon>
        <taxon>Eurotiales</taxon>
        <taxon>Aspergillaceae</taxon>
        <taxon>Penicillium</taxon>
        <taxon>Penicillium chrysogenum species complex</taxon>
    </lineage>
</organism>
<keyword evidence="1" id="KW-0175">Coiled coil</keyword>
<protein>
    <submittedName>
        <fullName evidence="3">Uncharacterized protein</fullName>
    </submittedName>
</protein>
<proteinExistence type="predicted"/>
<reference evidence="3 4" key="1">
    <citation type="journal article" date="2023" name="IMA Fungus">
        <title>Comparative genomic study of the Penicillium genus elucidates a diverse pangenome and 15 lateral gene transfer events.</title>
        <authorList>
            <person name="Petersen C."/>
            <person name="Sorensen T."/>
            <person name="Nielsen M.R."/>
            <person name="Sondergaard T.E."/>
            <person name="Sorensen J.L."/>
            <person name="Fitzpatrick D.A."/>
            <person name="Frisvad J.C."/>
            <person name="Nielsen K.L."/>
        </authorList>
    </citation>
    <scope>NUCLEOTIDE SEQUENCE [LARGE SCALE GENOMIC DNA]</scope>
    <source>
        <strain evidence="3 4">IBT 3361</strain>
    </source>
</reference>
<feature type="coiled-coil region" evidence="1">
    <location>
        <begin position="93"/>
        <end position="123"/>
    </location>
</feature>
<feature type="region of interest" description="Disordered" evidence="2">
    <location>
        <begin position="1"/>
        <end position="35"/>
    </location>
</feature>